<dbReference type="InterPro" id="IPR005162">
    <property type="entry name" value="Retrotrans_gag_dom"/>
</dbReference>
<accession>A0A803PT06</accession>
<dbReference type="EnsemblPlants" id="evm.model.06.1075">
    <property type="protein sequence ID" value="cds.evm.model.06.1075"/>
    <property type="gene ID" value="evm.TU.06.1075"/>
</dbReference>
<dbReference type="Gramene" id="evm.model.06.1075">
    <property type="protein sequence ID" value="cds.evm.model.06.1075"/>
    <property type="gene ID" value="evm.TU.06.1075"/>
</dbReference>
<dbReference type="Proteomes" id="UP000596661">
    <property type="component" value="Chromosome 6"/>
</dbReference>
<protein>
    <recommendedName>
        <fullName evidence="1">Retrotransposon gag domain-containing protein</fullName>
    </recommendedName>
</protein>
<evidence type="ECO:0000313" key="2">
    <source>
        <dbReference type="EnsemblPlants" id="cds.evm.model.06.1075"/>
    </source>
</evidence>
<reference evidence="2" key="1">
    <citation type="submission" date="2018-11" db="EMBL/GenBank/DDBJ databases">
        <authorList>
            <person name="Grassa J C."/>
        </authorList>
    </citation>
    <scope>NUCLEOTIDE SEQUENCE [LARGE SCALE GENOMIC DNA]</scope>
</reference>
<sequence length="203" mass="22678">MVATRSTSVERTTHVGLLTGGMPTAGVGTGTTPASQMPSDGLGTIDQVKDQLKWGDNPHLPIGHVGTSTKGESLNARGTFTIPDSCATTQHAIGTEDLQREANYERAFERTQTWERRPMDPSTNVEWSPIREKNLQTNLQRVRDYVRRRVFPAMLTGLAQQWYLKFIPRSIDSWKELVDALGNQFAPSRQCQIEPNDLVDVKQ</sequence>
<proteinExistence type="predicted"/>
<evidence type="ECO:0000313" key="3">
    <source>
        <dbReference type="Proteomes" id="UP000596661"/>
    </source>
</evidence>
<keyword evidence="3" id="KW-1185">Reference proteome</keyword>
<reference evidence="2" key="2">
    <citation type="submission" date="2021-03" db="UniProtKB">
        <authorList>
            <consortium name="EnsemblPlants"/>
        </authorList>
    </citation>
    <scope>IDENTIFICATION</scope>
</reference>
<name>A0A803PT06_CANSA</name>
<dbReference type="AlphaFoldDB" id="A0A803PT06"/>
<dbReference type="EMBL" id="UZAU01000589">
    <property type="status" value="NOT_ANNOTATED_CDS"/>
    <property type="molecule type" value="Genomic_DNA"/>
</dbReference>
<evidence type="ECO:0000259" key="1">
    <source>
        <dbReference type="Pfam" id="PF03732"/>
    </source>
</evidence>
<feature type="domain" description="Retrotransposon gag" evidence="1">
    <location>
        <begin position="150"/>
        <end position="203"/>
    </location>
</feature>
<dbReference type="Pfam" id="PF03732">
    <property type="entry name" value="Retrotrans_gag"/>
    <property type="match status" value="1"/>
</dbReference>
<organism evidence="2 3">
    <name type="scientific">Cannabis sativa</name>
    <name type="common">Hemp</name>
    <name type="synonym">Marijuana</name>
    <dbReference type="NCBI Taxonomy" id="3483"/>
    <lineage>
        <taxon>Eukaryota</taxon>
        <taxon>Viridiplantae</taxon>
        <taxon>Streptophyta</taxon>
        <taxon>Embryophyta</taxon>
        <taxon>Tracheophyta</taxon>
        <taxon>Spermatophyta</taxon>
        <taxon>Magnoliopsida</taxon>
        <taxon>eudicotyledons</taxon>
        <taxon>Gunneridae</taxon>
        <taxon>Pentapetalae</taxon>
        <taxon>rosids</taxon>
        <taxon>fabids</taxon>
        <taxon>Rosales</taxon>
        <taxon>Cannabaceae</taxon>
        <taxon>Cannabis</taxon>
    </lineage>
</organism>